<sequence length="195" mass="22573">MHQSNRKNLSTRDTFTLLSSLIYEALDQGDKCLAIYLLILPDRLTPFLMTNKVVKCTELNFPNDEVEKDVSRFPNYLSELLHVSMCHSFICFDFKLLEKASFELLNVLLQCDACKSLSTPMVPKYLNLTGQSQIGHLEKLGIAIKNGGQKGLTRLTFSKYCTLHWVYRKVYFILDNYNYIILLNEKCINIKQFNL</sequence>
<name>A0A6G0T8U5_APHGL</name>
<organism evidence="1 2">
    <name type="scientific">Aphis glycines</name>
    <name type="common">Soybean aphid</name>
    <dbReference type="NCBI Taxonomy" id="307491"/>
    <lineage>
        <taxon>Eukaryota</taxon>
        <taxon>Metazoa</taxon>
        <taxon>Ecdysozoa</taxon>
        <taxon>Arthropoda</taxon>
        <taxon>Hexapoda</taxon>
        <taxon>Insecta</taxon>
        <taxon>Pterygota</taxon>
        <taxon>Neoptera</taxon>
        <taxon>Paraneoptera</taxon>
        <taxon>Hemiptera</taxon>
        <taxon>Sternorrhyncha</taxon>
        <taxon>Aphidomorpha</taxon>
        <taxon>Aphidoidea</taxon>
        <taxon>Aphididae</taxon>
        <taxon>Aphidini</taxon>
        <taxon>Aphis</taxon>
        <taxon>Aphis</taxon>
    </lineage>
</organism>
<dbReference type="EMBL" id="VYZN01000049">
    <property type="protein sequence ID" value="KAE9528073.1"/>
    <property type="molecule type" value="Genomic_DNA"/>
</dbReference>
<keyword evidence="2" id="KW-1185">Reference proteome</keyword>
<dbReference type="Proteomes" id="UP000475862">
    <property type="component" value="Unassembled WGS sequence"/>
</dbReference>
<accession>A0A6G0T8U5</accession>
<gene>
    <name evidence="1" type="ORF">AGLY_012495</name>
</gene>
<comment type="caution">
    <text evidence="1">The sequence shown here is derived from an EMBL/GenBank/DDBJ whole genome shotgun (WGS) entry which is preliminary data.</text>
</comment>
<protein>
    <submittedName>
        <fullName evidence="1">Uncharacterized protein</fullName>
    </submittedName>
</protein>
<dbReference type="AlphaFoldDB" id="A0A6G0T8U5"/>
<reference evidence="1 2" key="1">
    <citation type="submission" date="2019-08" db="EMBL/GenBank/DDBJ databases">
        <title>The genome of the soybean aphid Biotype 1, its phylome, world population structure and adaptation to the North American continent.</title>
        <authorList>
            <person name="Giordano R."/>
            <person name="Donthu R.K."/>
            <person name="Hernandez A.G."/>
            <person name="Wright C.L."/>
            <person name="Zimin A.V."/>
        </authorList>
    </citation>
    <scope>NUCLEOTIDE SEQUENCE [LARGE SCALE GENOMIC DNA]</scope>
    <source>
        <tissue evidence="1">Whole aphids</tissue>
    </source>
</reference>
<proteinExistence type="predicted"/>
<evidence type="ECO:0000313" key="1">
    <source>
        <dbReference type="EMBL" id="KAE9528073.1"/>
    </source>
</evidence>
<evidence type="ECO:0000313" key="2">
    <source>
        <dbReference type="Proteomes" id="UP000475862"/>
    </source>
</evidence>